<dbReference type="AlphaFoldDB" id="A0A7R9EYJ7"/>
<evidence type="ECO:0000313" key="2">
    <source>
        <dbReference type="EMBL" id="CAD7443770.1"/>
    </source>
</evidence>
<proteinExistence type="predicted"/>
<organism evidence="2">
    <name type="scientific">Timema bartmani</name>
    <dbReference type="NCBI Taxonomy" id="61472"/>
    <lineage>
        <taxon>Eukaryota</taxon>
        <taxon>Metazoa</taxon>
        <taxon>Ecdysozoa</taxon>
        <taxon>Arthropoda</taxon>
        <taxon>Hexapoda</taxon>
        <taxon>Insecta</taxon>
        <taxon>Pterygota</taxon>
        <taxon>Neoptera</taxon>
        <taxon>Polyneoptera</taxon>
        <taxon>Phasmatodea</taxon>
        <taxon>Timematodea</taxon>
        <taxon>Timematoidea</taxon>
        <taxon>Timematidae</taxon>
        <taxon>Timema</taxon>
    </lineage>
</organism>
<name>A0A7R9EYJ7_9NEOP</name>
<evidence type="ECO:0000256" key="1">
    <source>
        <dbReference type="SAM" id="MobiDB-lite"/>
    </source>
</evidence>
<accession>A0A7R9EYJ7</accession>
<protein>
    <submittedName>
        <fullName evidence="2">Uncharacterized protein</fullName>
    </submittedName>
</protein>
<gene>
    <name evidence="2" type="ORF">TBIB3V08_LOCUS6169</name>
</gene>
<sequence>MHVSPACACIGGVFVERAKQELGRLNLEEVKPHFHGGRVEKDLGKPLPSSPDRDSNLDLNVLSSLAQHETSALANYSTGAVLKILKYSKPMSADKLPYPLSVGLGRQTVYNPRLCLDSSACGGGTKLCVSTQIFVFFALFHYINDSKTGAARYLFKQLLICPQEAEFYPVLKPLLKKNNNLEVSGIEPRAYESVAMNSDYKTTQAVTPISYNGLRYFQSVLADSELLLPYLLTFQFGLEPDLSKVLSVGDWQVLCPILTHKEQLLISISYVELFHMFFYFPYRTSSNVSIADENESRTTMTVESENMVLENNERFEEQGEEEGEDK</sequence>
<reference evidence="2" key="1">
    <citation type="submission" date="2020-11" db="EMBL/GenBank/DDBJ databases">
        <authorList>
            <person name="Tran Van P."/>
        </authorList>
    </citation>
    <scope>NUCLEOTIDE SEQUENCE</scope>
</reference>
<feature type="region of interest" description="Disordered" evidence="1">
    <location>
        <begin position="305"/>
        <end position="326"/>
    </location>
</feature>
<dbReference type="EMBL" id="OD566324">
    <property type="protein sequence ID" value="CAD7443770.1"/>
    <property type="molecule type" value="Genomic_DNA"/>
</dbReference>